<evidence type="ECO:0000313" key="1">
    <source>
        <dbReference type="EMBL" id="EWM21154.1"/>
    </source>
</evidence>
<evidence type="ECO:0000313" key="2">
    <source>
        <dbReference type="Proteomes" id="UP000019335"/>
    </source>
</evidence>
<dbReference type="Proteomes" id="UP000019335">
    <property type="component" value="Unassembled WGS sequence"/>
</dbReference>
<keyword evidence="2" id="KW-1185">Reference proteome</keyword>
<comment type="caution">
    <text evidence="1">The sequence shown here is derived from an EMBL/GenBank/DDBJ whole genome shotgun (WGS) entry which is preliminary data.</text>
</comment>
<accession>W7TK98</accession>
<proteinExistence type="predicted"/>
<protein>
    <submittedName>
        <fullName evidence="1">Uncharacterized protein</fullName>
    </submittedName>
</protein>
<gene>
    <name evidence="1" type="ORF">Naga_100108g16</name>
</gene>
<organism evidence="1 2">
    <name type="scientific">Nannochloropsis gaditana</name>
    <dbReference type="NCBI Taxonomy" id="72520"/>
    <lineage>
        <taxon>Eukaryota</taxon>
        <taxon>Sar</taxon>
        <taxon>Stramenopiles</taxon>
        <taxon>Ochrophyta</taxon>
        <taxon>Eustigmatophyceae</taxon>
        <taxon>Eustigmatales</taxon>
        <taxon>Monodopsidaceae</taxon>
        <taxon>Nannochloropsis</taxon>
    </lineage>
</organism>
<dbReference type="AlphaFoldDB" id="W7TK98"/>
<dbReference type="EMBL" id="AZIL01002627">
    <property type="protein sequence ID" value="EWM21154.1"/>
    <property type="molecule type" value="Genomic_DNA"/>
</dbReference>
<reference evidence="1 2" key="1">
    <citation type="journal article" date="2014" name="Mol. Plant">
        <title>Chromosome Scale Genome Assembly and Transcriptome Profiling of Nannochloropsis gaditana in Nitrogen Depletion.</title>
        <authorList>
            <person name="Corteggiani Carpinelli E."/>
            <person name="Telatin A."/>
            <person name="Vitulo N."/>
            <person name="Forcato C."/>
            <person name="D'Angelo M."/>
            <person name="Schiavon R."/>
            <person name="Vezzi A."/>
            <person name="Giacometti G.M."/>
            <person name="Morosinotto T."/>
            <person name="Valle G."/>
        </authorList>
    </citation>
    <scope>NUCLEOTIDE SEQUENCE [LARGE SCALE GENOMIC DNA]</scope>
    <source>
        <strain evidence="1 2">B-31</strain>
    </source>
</reference>
<name>W7TK98_9STRA</name>
<sequence>MVSLSSRGGQEGKRRLQLLLPALQAAAAWVKACIPVVVEALRLLDRLCLLKSVRRGLVALWRADALCLRGCRTGTRTICPFAAGNAVGNSRFACEMLRKGGHSALTDRVGLPDSVHTSM</sequence>